<dbReference type="AlphaFoldDB" id="A0A0E9X087"/>
<feature type="transmembrane region" description="Helical" evidence="1">
    <location>
        <begin position="12"/>
        <end position="32"/>
    </location>
</feature>
<reference evidence="2" key="2">
    <citation type="journal article" date="2015" name="Fish Shellfish Immunol.">
        <title>Early steps in the European eel (Anguilla anguilla)-Vibrio vulnificus interaction in the gills: Role of the RtxA13 toxin.</title>
        <authorList>
            <person name="Callol A."/>
            <person name="Pajuelo D."/>
            <person name="Ebbesson L."/>
            <person name="Teles M."/>
            <person name="MacKenzie S."/>
            <person name="Amaro C."/>
        </authorList>
    </citation>
    <scope>NUCLEOTIDE SEQUENCE</scope>
</reference>
<keyword evidence="1" id="KW-0812">Transmembrane</keyword>
<evidence type="ECO:0000313" key="2">
    <source>
        <dbReference type="EMBL" id="JAH95270.1"/>
    </source>
</evidence>
<name>A0A0E9X087_ANGAN</name>
<evidence type="ECO:0000256" key="1">
    <source>
        <dbReference type="SAM" id="Phobius"/>
    </source>
</evidence>
<organism evidence="2">
    <name type="scientific">Anguilla anguilla</name>
    <name type="common">European freshwater eel</name>
    <name type="synonym">Muraena anguilla</name>
    <dbReference type="NCBI Taxonomy" id="7936"/>
    <lineage>
        <taxon>Eukaryota</taxon>
        <taxon>Metazoa</taxon>
        <taxon>Chordata</taxon>
        <taxon>Craniata</taxon>
        <taxon>Vertebrata</taxon>
        <taxon>Euteleostomi</taxon>
        <taxon>Actinopterygii</taxon>
        <taxon>Neopterygii</taxon>
        <taxon>Teleostei</taxon>
        <taxon>Anguilliformes</taxon>
        <taxon>Anguillidae</taxon>
        <taxon>Anguilla</taxon>
    </lineage>
</organism>
<accession>A0A0E9X087</accession>
<sequence>MCKEFEKNSVKKFLLIYSSLCVQSLLCLIDLFSTCTTIRLQFSNHSLWGFINI</sequence>
<proteinExistence type="predicted"/>
<protein>
    <submittedName>
        <fullName evidence="2">Uncharacterized protein</fullName>
    </submittedName>
</protein>
<keyword evidence="1" id="KW-0472">Membrane</keyword>
<keyword evidence="1" id="KW-1133">Transmembrane helix</keyword>
<reference evidence="2" key="1">
    <citation type="submission" date="2014-11" db="EMBL/GenBank/DDBJ databases">
        <authorList>
            <person name="Amaro Gonzalez C."/>
        </authorList>
    </citation>
    <scope>NUCLEOTIDE SEQUENCE</scope>
</reference>
<dbReference type="EMBL" id="GBXM01013307">
    <property type="protein sequence ID" value="JAH95270.1"/>
    <property type="molecule type" value="Transcribed_RNA"/>
</dbReference>